<gene>
    <name evidence="2" type="ORF">RHGRI_029204</name>
</gene>
<dbReference type="AlphaFoldDB" id="A0AAV6IIV5"/>
<proteinExistence type="predicted"/>
<accession>A0AAV6IIV5</accession>
<comment type="caution">
    <text evidence="2">The sequence shown here is derived from an EMBL/GenBank/DDBJ whole genome shotgun (WGS) entry which is preliminary data.</text>
</comment>
<reference evidence="2" key="1">
    <citation type="submission" date="2020-08" db="EMBL/GenBank/DDBJ databases">
        <title>Plant Genome Project.</title>
        <authorList>
            <person name="Zhang R.-G."/>
        </authorList>
    </citation>
    <scope>NUCLEOTIDE SEQUENCE</scope>
    <source>
        <strain evidence="2">WSP0</strain>
        <tissue evidence="2">Leaf</tissue>
    </source>
</reference>
<dbReference type="Proteomes" id="UP000823749">
    <property type="component" value="Chromosome 10"/>
</dbReference>
<evidence type="ECO:0000313" key="2">
    <source>
        <dbReference type="EMBL" id="KAG5528442.1"/>
    </source>
</evidence>
<feature type="region of interest" description="Disordered" evidence="1">
    <location>
        <begin position="17"/>
        <end position="59"/>
    </location>
</feature>
<dbReference type="EMBL" id="JACTNZ010000010">
    <property type="protein sequence ID" value="KAG5528442.1"/>
    <property type="molecule type" value="Genomic_DNA"/>
</dbReference>
<evidence type="ECO:0000256" key="1">
    <source>
        <dbReference type="SAM" id="MobiDB-lite"/>
    </source>
</evidence>
<name>A0AAV6IIV5_9ERIC</name>
<sequence length="59" mass="6211">MASSLCTVRSKLKIVLGSREREKDGGGGGEGWRRGLPDLDSVGNGGKRTKPKSGRRGQA</sequence>
<feature type="compositionally biased region" description="Basic residues" evidence="1">
    <location>
        <begin position="47"/>
        <end position="59"/>
    </location>
</feature>
<keyword evidence="3" id="KW-1185">Reference proteome</keyword>
<feature type="compositionally biased region" description="Basic and acidic residues" evidence="1">
    <location>
        <begin position="18"/>
        <end position="37"/>
    </location>
</feature>
<evidence type="ECO:0000313" key="3">
    <source>
        <dbReference type="Proteomes" id="UP000823749"/>
    </source>
</evidence>
<protein>
    <submittedName>
        <fullName evidence="2">Uncharacterized protein</fullName>
    </submittedName>
</protein>
<organism evidence="2 3">
    <name type="scientific">Rhododendron griersonianum</name>
    <dbReference type="NCBI Taxonomy" id="479676"/>
    <lineage>
        <taxon>Eukaryota</taxon>
        <taxon>Viridiplantae</taxon>
        <taxon>Streptophyta</taxon>
        <taxon>Embryophyta</taxon>
        <taxon>Tracheophyta</taxon>
        <taxon>Spermatophyta</taxon>
        <taxon>Magnoliopsida</taxon>
        <taxon>eudicotyledons</taxon>
        <taxon>Gunneridae</taxon>
        <taxon>Pentapetalae</taxon>
        <taxon>asterids</taxon>
        <taxon>Ericales</taxon>
        <taxon>Ericaceae</taxon>
        <taxon>Ericoideae</taxon>
        <taxon>Rhodoreae</taxon>
        <taxon>Rhododendron</taxon>
    </lineage>
</organism>